<feature type="transmembrane region" description="Helical" evidence="1">
    <location>
        <begin position="60"/>
        <end position="77"/>
    </location>
</feature>
<keyword evidence="1" id="KW-0472">Membrane</keyword>
<evidence type="ECO:0000256" key="1">
    <source>
        <dbReference type="SAM" id="Phobius"/>
    </source>
</evidence>
<protein>
    <submittedName>
        <fullName evidence="2">Uncharacterized protein</fullName>
    </submittedName>
</protein>
<comment type="caution">
    <text evidence="2">The sequence shown here is derived from an EMBL/GenBank/DDBJ whole genome shotgun (WGS) entry which is preliminary data.</text>
</comment>
<sequence>MTIQIQGSRMTATIGFAVLSLAVISAGVSLSACGLLLSLVGVLAGVNVIAHGVRWRTDDPTTLIIGAAVLAGVVGAFPLRNLAVVGIILASSAVTAAAAGPALWLWCLSMFALLLLGLGLINRRILYIILQFNTKLNGRRRMKVRTHVWN</sequence>
<reference evidence="2 3" key="1">
    <citation type="journal article" date="2019" name="Sci. Rep.">
        <title>A high-quality genome of Eragrostis curvula grass provides insights into Poaceae evolution and supports new strategies to enhance forage quality.</title>
        <authorList>
            <person name="Carballo J."/>
            <person name="Santos B.A.C.M."/>
            <person name="Zappacosta D."/>
            <person name="Garbus I."/>
            <person name="Selva J.P."/>
            <person name="Gallo C.A."/>
            <person name="Diaz A."/>
            <person name="Albertini E."/>
            <person name="Caccamo M."/>
            <person name="Echenique V."/>
        </authorList>
    </citation>
    <scope>NUCLEOTIDE SEQUENCE [LARGE SCALE GENOMIC DNA]</scope>
    <source>
        <strain evidence="3">cv. Victoria</strain>
        <tissue evidence="2">Leaf</tissue>
    </source>
</reference>
<keyword evidence="1" id="KW-1133">Transmembrane helix</keyword>
<keyword evidence="1" id="KW-0812">Transmembrane</keyword>
<dbReference type="Proteomes" id="UP000324897">
    <property type="component" value="Unassembled WGS sequence"/>
</dbReference>
<dbReference type="AlphaFoldDB" id="A0A5J9SPM6"/>
<accession>A0A5J9SPM6</accession>
<feature type="transmembrane region" description="Helical" evidence="1">
    <location>
        <begin position="12"/>
        <end position="40"/>
    </location>
</feature>
<proteinExistence type="predicted"/>
<dbReference type="Gramene" id="TVU00933">
    <property type="protein sequence ID" value="TVU00933"/>
    <property type="gene ID" value="EJB05_53621"/>
</dbReference>
<evidence type="ECO:0000313" key="3">
    <source>
        <dbReference type="Proteomes" id="UP000324897"/>
    </source>
</evidence>
<keyword evidence="3" id="KW-1185">Reference proteome</keyword>
<feature type="transmembrane region" description="Helical" evidence="1">
    <location>
        <begin position="84"/>
        <end position="104"/>
    </location>
</feature>
<name>A0A5J9SPM6_9POAL</name>
<feature type="non-terminal residue" evidence="2">
    <location>
        <position position="1"/>
    </location>
</feature>
<feature type="transmembrane region" description="Helical" evidence="1">
    <location>
        <begin position="110"/>
        <end position="132"/>
    </location>
</feature>
<organism evidence="2 3">
    <name type="scientific">Eragrostis curvula</name>
    <name type="common">weeping love grass</name>
    <dbReference type="NCBI Taxonomy" id="38414"/>
    <lineage>
        <taxon>Eukaryota</taxon>
        <taxon>Viridiplantae</taxon>
        <taxon>Streptophyta</taxon>
        <taxon>Embryophyta</taxon>
        <taxon>Tracheophyta</taxon>
        <taxon>Spermatophyta</taxon>
        <taxon>Magnoliopsida</taxon>
        <taxon>Liliopsida</taxon>
        <taxon>Poales</taxon>
        <taxon>Poaceae</taxon>
        <taxon>PACMAD clade</taxon>
        <taxon>Chloridoideae</taxon>
        <taxon>Eragrostideae</taxon>
        <taxon>Eragrostidinae</taxon>
        <taxon>Eragrostis</taxon>
    </lineage>
</organism>
<evidence type="ECO:0000313" key="2">
    <source>
        <dbReference type="EMBL" id="TVU00933.1"/>
    </source>
</evidence>
<gene>
    <name evidence="2" type="ORF">EJB05_53621</name>
</gene>
<dbReference type="EMBL" id="RWGY01000523">
    <property type="protein sequence ID" value="TVU00933.1"/>
    <property type="molecule type" value="Genomic_DNA"/>
</dbReference>